<proteinExistence type="predicted"/>
<keyword evidence="1" id="KW-0472">Membrane</keyword>
<dbReference type="AlphaFoldDB" id="U5P016"/>
<keyword evidence="1" id="KW-0812">Transmembrane</keyword>
<keyword evidence="2" id="KW-0614">Plasmid</keyword>
<accession>U5P016</accession>
<geneLocation type="plasmid" evidence="2">
    <name>pLMV7</name>
</geneLocation>
<reference evidence="2" key="1">
    <citation type="journal article" date="2013" name="Genome Announc.">
        <title>First complete sequence of a giant linear plasmid from a micrococcus strain isolated from an extremely high-altitude lake.</title>
        <authorList>
            <person name="Dib J.R."/>
            <person name="Schuldes J."/>
            <person name="Thurmer A."/>
            <person name="Farias M.E."/>
            <person name="Daniel R."/>
            <person name="Meinhardt F."/>
        </authorList>
    </citation>
    <scope>NUCLEOTIDE SEQUENCE</scope>
    <source>
        <strain evidence="2">V7</strain>
        <plasmid evidence="2">pLMV7</plasmid>
    </source>
</reference>
<protein>
    <submittedName>
        <fullName evidence="2">Uncharacterized protein</fullName>
    </submittedName>
</protein>
<gene>
    <name evidence="2" type="ORF">LMV7_p00890</name>
</gene>
<feature type="transmembrane region" description="Helical" evidence="1">
    <location>
        <begin position="76"/>
        <end position="95"/>
    </location>
</feature>
<evidence type="ECO:0000256" key="1">
    <source>
        <dbReference type="SAM" id="Phobius"/>
    </source>
</evidence>
<evidence type="ECO:0000313" key="2">
    <source>
        <dbReference type="EMBL" id="AGY35510.1"/>
    </source>
</evidence>
<organism evidence="2">
    <name type="scientific">Micrococcus sp. V7</name>
    <dbReference type="NCBI Taxonomy" id="404582"/>
    <lineage>
        <taxon>Bacteria</taxon>
        <taxon>Bacillati</taxon>
        <taxon>Actinomycetota</taxon>
        <taxon>Actinomycetes</taxon>
        <taxon>Micrococcales</taxon>
        <taxon>Micrococcaceae</taxon>
        <taxon>Micrococcus</taxon>
    </lineage>
</organism>
<name>U5P016_9MICC</name>
<feature type="transmembrane region" description="Helical" evidence="1">
    <location>
        <begin position="52"/>
        <end position="70"/>
    </location>
</feature>
<dbReference type="RefSeq" id="WP_023190163.1">
    <property type="nucleotide sequence ID" value="NC_022599.1"/>
</dbReference>
<dbReference type="EMBL" id="KF577591">
    <property type="protein sequence ID" value="AGY35510.1"/>
    <property type="molecule type" value="Genomic_DNA"/>
</dbReference>
<sequence length="208" mass="22697">MSTSPLAPAVAAYPTRCGIWLIPDTPDGRDLIATVKEGPHTSWDDLPDFDPFLMQVILGVLAALTLWAAFATGEPPFGLIATLLAAGAIVVGVETRQIRADERRLRASGLAMPVPEQLWGRPMPTSDPARSRRHEVRRLEELQALPAVEGVPALTLVWLAAQEGATQAAVDTIHAAAQELATRPQREEMRRQEQAVRRILDQRVPLTP</sequence>
<keyword evidence="1" id="KW-1133">Transmembrane helix</keyword>